<dbReference type="GO" id="GO:0004827">
    <property type="term" value="F:proline-tRNA ligase activity"/>
    <property type="evidence" value="ECO:0007669"/>
    <property type="project" value="UniProtKB-UniRule"/>
</dbReference>
<evidence type="ECO:0000256" key="2">
    <source>
        <dbReference type="ARBA" id="ARBA00019110"/>
    </source>
</evidence>
<dbReference type="InterPro" id="IPR006195">
    <property type="entry name" value="aa-tRNA-synth_II"/>
</dbReference>
<keyword evidence="4" id="KW-0547">Nucleotide-binding</keyword>
<comment type="catalytic activity">
    <reaction evidence="8">
        <text>tRNA(Pro) + L-proline + ATP = L-prolyl-tRNA(Pro) + AMP + diphosphate</text>
        <dbReference type="Rhea" id="RHEA:14305"/>
        <dbReference type="Rhea" id="RHEA-COMP:9700"/>
        <dbReference type="Rhea" id="RHEA-COMP:9702"/>
        <dbReference type="ChEBI" id="CHEBI:30616"/>
        <dbReference type="ChEBI" id="CHEBI:33019"/>
        <dbReference type="ChEBI" id="CHEBI:60039"/>
        <dbReference type="ChEBI" id="CHEBI:78442"/>
        <dbReference type="ChEBI" id="CHEBI:78532"/>
        <dbReference type="ChEBI" id="CHEBI:456215"/>
        <dbReference type="EC" id="6.1.1.15"/>
    </reaction>
</comment>
<dbReference type="STRING" id="1798377.A2872_01865"/>
<dbReference type="AlphaFoldDB" id="A0A1F5Z699"/>
<dbReference type="GO" id="GO:0002161">
    <property type="term" value="F:aminoacyl-tRNA deacylase activity"/>
    <property type="evidence" value="ECO:0007669"/>
    <property type="project" value="InterPro"/>
</dbReference>
<dbReference type="Proteomes" id="UP000178681">
    <property type="component" value="Unassembled WGS sequence"/>
</dbReference>
<keyword evidence="3 11" id="KW-0436">Ligase</keyword>
<keyword evidence="6" id="KW-0648">Protein biosynthesis</keyword>
<dbReference type="InterPro" id="IPR050062">
    <property type="entry name" value="Pro-tRNA_synthetase"/>
</dbReference>
<dbReference type="Gene3D" id="3.40.50.800">
    <property type="entry name" value="Anticodon-binding domain"/>
    <property type="match status" value="1"/>
</dbReference>
<dbReference type="NCBIfam" id="TIGR00409">
    <property type="entry name" value="proS_fam_II"/>
    <property type="match status" value="1"/>
</dbReference>
<dbReference type="Pfam" id="PF03129">
    <property type="entry name" value="HGTP_anticodon"/>
    <property type="match status" value="1"/>
</dbReference>
<dbReference type="InterPro" id="IPR004154">
    <property type="entry name" value="Anticodon-bd"/>
</dbReference>
<dbReference type="SUPFAM" id="SSF55826">
    <property type="entry name" value="YbaK/ProRS associated domain"/>
    <property type="match status" value="1"/>
</dbReference>
<sequence>MRYSKLFGKTVREVPTGVMMTSHQLLLRGGFIREVAAGRYNLLPLGARVYEKVIDLIEKEMEAIGSQRVFTPTLHPKEIWQKTGRDKVWGKSLLSVKDKRTGQEFAMAATGEGLFTEMVKNFNPSYKDLPVYLHQFSQKFRNEKRPRGGLVRLREFLMKDAYSFDASEEAFSKTYQNFYEAYGRIAQVLNIEAIPVEADNGALGGNYSHEFMVLADYGEDKVVMCDTCLYRANTEKAEFGRVQINAEEEVLEFKEIPLPYEVGTIKELVAHYKMPPERFIKNVVYKADGKKIIIATVTGDMEVNETKLKNLVRSKSDLEPATDEDLAGFGAKSGFVHSWGYNNKKIMYVADTGVTIARNLYGGYKTDTTDPINVNYSRDFKVDIVGDICNAYEGAKCPRCSPGKLTIKRAIEFGHVFSYGDFYSKAHGATFVDRDGTQKYILMGAYGIGVERAIAIIIESHNDEKGIIWPENVAPFKFHLVGLKGYGEEVYQKLIDGEIEVLYDDRDLSAGEKFADADLIGCPYRLIVSEKTKDMIEIKQRNGQEAKLISLEQILNGEY</sequence>
<evidence type="ECO:0000256" key="3">
    <source>
        <dbReference type="ARBA" id="ARBA00022598"/>
    </source>
</evidence>
<dbReference type="InterPro" id="IPR002314">
    <property type="entry name" value="aa-tRNA-synt_IIb"/>
</dbReference>
<dbReference type="PROSITE" id="PS50862">
    <property type="entry name" value="AA_TRNA_LIGASE_II"/>
    <property type="match status" value="1"/>
</dbReference>
<organism evidence="11 12">
    <name type="scientific">Candidatus Gottesmanbacteria bacterium RIFCSPHIGHO2_01_FULL_42_12</name>
    <dbReference type="NCBI Taxonomy" id="1798377"/>
    <lineage>
        <taxon>Bacteria</taxon>
        <taxon>Candidatus Gottesmaniibacteriota</taxon>
    </lineage>
</organism>
<evidence type="ECO:0000313" key="11">
    <source>
        <dbReference type="EMBL" id="OGG07687.1"/>
    </source>
</evidence>
<evidence type="ECO:0000256" key="6">
    <source>
        <dbReference type="ARBA" id="ARBA00022917"/>
    </source>
</evidence>
<dbReference type="EC" id="6.1.1.15" evidence="1 9"/>
<dbReference type="Pfam" id="PF04073">
    <property type="entry name" value="tRNA_edit"/>
    <property type="match status" value="1"/>
</dbReference>
<reference evidence="11 12" key="1">
    <citation type="journal article" date="2016" name="Nat. Commun.">
        <title>Thousands of microbial genomes shed light on interconnected biogeochemical processes in an aquifer system.</title>
        <authorList>
            <person name="Anantharaman K."/>
            <person name="Brown C.T."/>
            <person name="Hug L.A."/>
            <person name="Sharon I."/>
            <person name="Castelle C.J."/>
            <person name="Probst A.J."/>
            <person name="Thomas B.C."/>
            <person name="Singh A."/>
            <person name="Wilkins M.J."/>
            <person name="Karaoz U."/>
            <person name="Brodie E.L."/>
            <person name="Williams K.H."/>
            <person name="Hubbard S.S."/>
            <person name="Banfield J.F."/>
        </authorList>
    </citation>
    <scope>NUCLEOTIDE SEQUENCE [LARGE SCALE GENOMIC DNA]</scope>
</reference>
<dbReference type="SUPFAM" id="SSF52954">
    <property type="entry name" value="Class II aaRS ABD-related"/>
    <property type="match status" value="1"/>
</dbReference>
<dbReference type="InterPro" id="IPR007214">
    <property type="entry name" value="YbaK/aa-tRNA-synth-assoc-dom"/>
</dbReference>
<proteinExistence type="predicted"/>
<dbReference type="GO" id="GO:0006433">
    <property type="term" value="P:prolyl-tRNA aminoacylation"/>
    <property type="evidence" value="ECO:0007669"/>
    <property type="project" value="UniProtKB-UniRule"/>
</dbReference>
<accession>A0A1F5Z699</accession>
<dbReference type="InterPro" id="IPR036621">
    <property type="entry name" value="Anticodon-bd_dom_sf"/>
</dbReference>
<evidence type="ECO:0000256" key="8">
    <source>
        <dbReference type="ARBA" id="ARBA00047671"/>
    </source>
</evidence>
<evidence type="ECO:0000256" key="1">
    <source>
        <dbReference type="ARBA" id="ARBA00012831"/>
    </source>
</evidence>
<gene>
    <name evidence="11" type="ORF">A2872_01865</name>
</gene>
<evidence type="ECO:0000256" key="5">
    <source>
        <dbReference type="ARBA" id="ARBA00022840"/>
    </source>
</evidence>
<comment type="caution">
    <text evidence="11">The sequence shown here is derived from an EMBL/GenBank/DDBJ whole genome shotgun (WGS) entry which is preliminary data.</text>
</comment>
<dbReference type="InterPro" id="IPR002316">
    <property type="entry name" value="Pro-tRNA-ligase_IIa"/>
</dbReference>
<dbReference type="NCBIfam" id="NF006625">
    <property type="entry name" value="PRK09194.1"/>
    <property type="match status" value="1"/>
</dbReference>
<evidence type="ECO:0000256" key="4">
    <source>
        <dbReference type="ARBA" id="ARBA00022741"/>
    </source>
</evidence>
<evidence type="ECO:0000259" key="10">
    <source>
        <dbReference type="PROSITE" id="PS50862"/>
    </source>
</evidence>
<evidence type="ECO:0000256" key="7">
    <source>
        <dbReference type="ARBA" id="ARBA00023146"/>
    </source>
</evidence>
<dbReference type="GO" id="GO:0005737">
    <property type="term" value="C:cytoplasm"/>
    <property type="evidence" value="ECO:0007669"/>
    <property type="project" value="UniProtKB-UniRule"/>
</dbReference>
<dbReference type="GO" id="GO:0005524">
    <property type="term" value="F:ATP binding"/>
    <property type="evidence" value="ECO:0007669"/>
    <property type="project" value="UniProtKB-KW"/>
</dbReference>
<dbReference type="Gene3D" id="3.30.930.10">
    <property type="entry name" value="Bira Bifunctional Protein, Domain 2"/>
    <property type="match status" value="2"/>
</dbReference>
<dbReference type="Pfam" id="PF00587">
    <property type="entry name" value="tRNA-synt_2b"/>
    <property type="match status" value="1"/>
</dbReference>
<name>A0A1F5Z699_9BACT</name>
<evidence type="ECO:0000256" key="9">
    <source>
        <dbReference type="NCBIfam" id="TIGR00409"/>
    </source>
</evidence>
<dbReference type="EMBL" id="MFJG01000003">
    <property type="protein sequence ID" value="OGG07687.1"/>
    <property type="molecule type" value="Genomic_DNA"/>
</dbReference>
<dbReference type="SUPFAM" id="SSF55681">
    <property type="entry name" value="Class II aaRS and biotin synthetases"/>
    <property type="match status" value="1"/>
</dbReference>
<dbReference type="PANTHER" id="PTHR42753:SF2">
    <property type="entry name" value="PROLINE--TRNA LIGASE"/>
    <property type="match status" value="1"/>
</dbReference>
<dbReference type="InterPro" id="IPR036754">
    <property type="entry name" value="YbaK/aa-tRNA-synt-asso_dom_sf"/>
</dbReference>
<keyword evidence="7" id="KW-0030">Aminoacyl-tRNA synthetase</keyword>
<dbReference type="InterPro" id="IPR004500">
    <property type="entry name" value="Pro-tRNA-synth_IIa_bac-type"/>
</dbReference>
<evidence type="ECO:0000313" key="12">
    <source>
        <dbReference type="Proteomes" id="UP000178681"/>
    </source>
</evidence>
<dbReference type="InterPro" id="IPR045864">
    <property type="entry name" value="aa-tRNA-synth_II/BPL/LPL"/>
</dbReference>
<feature type="domain" description="Aminoacyl-transfer RNA synthetases class-II family profile" evidence="10">
    <location>
        <begin position="33"/>
        <end position="470"/>
    </location>
</feature>
<protein>
    <recommendedName>
        <fullName evidence="2 9">Proline--tRNA ligase</fullName>
        <ecNumber evidence="1 9">6.1.1.15</ecNumber>
    </recommendedName>
</protein>
<dbReference type="PANTHER" id="PTHR42753">
    <property type="entry name" value="MITOCHONDRIAL RIBOSOME PROTEIN L39/PROLYL-TRNA LIGASE FAMILY MEMBER"/>
    <property type="match status" value="1"/>
</dbReference>
<keyword evidence="5" id="KW-0067">ATP-binding</keyword>
<dbReference type="PRINTS" id="PR01046">
    <property type="entry name" value="TRNASYNTHPRO"/>
</dbReference>